<keyword evidence="11" id="KW-1185">Reference proteome</keyword>
<dbReference type="EMBL" id="JAUKWQ010000003">
    <property type="protein sequence ID" value="MDO1582988.1"/>
    <property type="molecule type" value="Genomic_DNA"/>
</dbReference>
<dbReference type="Pfam" id="PF07536">
    <property type="entry name" value="HWE_HK"/>
    <property type="match status" value="1"/>
</dbReference>
<dbReference type="InterPro" id="IPR036890">
    <property type="entry name" value="HATPase_C_sf"/>
</dbReference>
<sequence length="379" mass="42293">MVKFDFSRHLPARVLVLEDSALDAELICEHLNTLKPPPEVRRVATRGEYLKALDSMGFDVILSDFSLPDFDGMTALEIAHARVPETPFIFVSGVLGEEAAIESFRRGATDYVLKQRLIRLPAAVERALSEAHERRELRRAEHHRELLVRELSHRVKNTMAMVMSIVRRTAKGADDVDAYVDNLTGRLRAMADAHALLFETNWREAQLQDVIRRTVTAYIRDPARIEVEPGPAIRLTPKTALALSMVLNELLTNAVKYGALAHERGRVAIRWSRGQETPSGSDLVLYWCEIDGPSVRVPSKSGFGTILIQRTIEYELQGNVTIDYSPAGLTCRLSFPLQAADDDEGLSAADDVLMELEGLDHQNVQFVGAPGFGQKRQES</sequence>
<name>A0ABT8SX26_9HYPH</name>
<dbReference type="SUPFAM" id="SSF55874">
    <property type="entry name" value="ATPase domain of HSP90 chaperone/DNA topoisomerase II/histidine kinase"/>
    <property type="match status" value="1"/>
</dbReference>
<evidence type="ECO:0000256" key="6">
    <source>
        <dbReference type="ARBA" id="ARBA00022777"/>
    </source>
</evidence>
<evidence type="ECO:0000256" key="8">
    <source>
        <dbReference type="PROSITE-ProRule" id="PRU00169"/>
    </source>
</evidence>
<keyword evidence="3 8" id="KW-0597">Phosphoprotein</keyword>
<evidence type="ECO:0000256" key="4">
    <source>
        <dbReference type="ARBA" id="ARBA00022679"/>
    </source>
</evidence>
<protein>
    <recommendedName>
        <fullName evidence="2">histidine kinase</fullName>
        <ecNumber evidence="2">2.7.13.3</ecNumber>
    </recommendedName>
</protein>
<gene>
    <name evidence="10" type="ORF">Q2T52_12930</name>
</gene>
<evidence type="ECO:0000259" key="9">
    <source>
        <dbReference type="PROSITE" id="PS50110"/>
    </source>
</evidence>
<dbReference type="InterPro" id="IPR011006">
    <property type="entry name" value="CheY-like_superfamily"/>
</dbReference>
<evidence type="ECO:0000256" key="5">
    <source>
        <dbReference type="ARBA" id="ARBA00022741"/>
    </source>
</evidence>
<dbReference type="InterPro" id="IPR011102">
    <property type="entry name" value="Sig_transdc_His_kinase_HWE"/>
</dbReference>
<evidence type="ECO:0000256" key="1">
    <source>
        <dbReference type="ARBA" id="ARBA00000085"/>
    </source>
</evidence>
<dbReference type="CDD" id="cd00156">
    <property type="entry name" value="REC"/>
    <property type="match status" value="1"/>
</dbReference>
<comment type="caution">
    <text evidence="10">The sequence shown here is derived from an EMBL/GenBank/DDBJ whole genome shotgun (WGS) entry which is preliminary data.</text>
</comment>
<organism evidence="10 11">
    <name type="scientific">Rhizobium oryzicola</name>
    <dbReference type="NCBI Taxonomy" id="1232668"/>
    <lineage>
        <taxon>Bacteria</taxon>
        <taxon>Pseudomonadati</taxon>
        <taxon>Pseudomonadota</taxon>
        <taxon>Alphaproteobacteria</taxon>
        <taxon>Hyphomicrobiales</taxon>
        <taxon>Rhizobiaceae</taxon>
        <taxon>Rhizobium/Agrobacterium group</taxon>
        <taxon>Rhizobium</taxon>
    </lineage>
</organism>
<dbReference type="Pfam" id="PF00072">
    <property type="entry name" value="Response_reg"/>
    <property type="match status" value="1"/>
</dbReference>
<dbReference type="RefSeq" id="WP_302077147.1">
    <property type="nucleotide sequence ID" value="NZ_JAUKWQ010000003.1"/>
</dbReference>
<keyword evidence="4" id="KW-0808">Transferase</keyword>
<evidence type="ECO:0000256" key="2">
    <source>
        <dbReference type="ARBA" id="ARBA00012438"/>
    </source>
</evidence>
<dbReference type="SMART" id="SM00911">
    <property type="entry name" value="HWE_HK"/>
    <property type="match status" value="1"/>
</dbReference>
<accession>A0ABT8SX26</accession>
<dbReference type="Proteomes" id="UP001169006">
    <property type="component" value="Unassembled WGS sequence"/>
</dbReference>
<dbReference type="Gene3D" id="3.30.450.20">
    <property type="entry name" value="PAS domain"/>
    <property type="match status" value="1"/>
</dbReference>
<keyword evidence="7" id="KW-0067">ATP-binding</keyword>
<feature type="domain" description="Response regulatory" evidence="9">
    <location>
        <begin position="13"/>
        <end position="129"/>
    </location>
</feature>
<evidence type="ECO:0000313" key="10">
    <source>
        <dbReference type="EMBL" id="MDO1582988.1"/>
    </source>
</evidence>
<dbReference type="GO" id="GO:0016301">
    <property type="term" value="F:kinase activity"/>
    <property type="evidence" value="ECO:0007669"/>
    <property type="project" value="UniProtKB-KW"/>
</dbReference>
<feature type="modified residue" description="4-aspartylphosphate" evidence="8">
    <location>
        <position position="64"/>
    </location>
</feature>
<dbReference type="PANTHER" id="PTHR41523">
    <property type="entry name" value="TWO-COMPONENT SYSTEM SENSOR PROTEIN"/>
    <property type="match status" value="1"/>
</dbReference>
<keyword evidence="5" id="KW-0547">Nucleotide-binding</keyword>
<dbReference type="SMART" id="SM00448">
    <property type="entry name" value="REC"/>
    <property type="match status" value="1"/>
</dbReference>
<dbReference type="PROSITE" id="PS50110">
    <property type="entry name" value="RESPONSE_REGULATORY"/>
    <property type="match status" value="1"/>
</dbReference>
<dbReference type="InterPro" id="IPR001789">
    <property type="entry name" value="Sig_transdc_resp-reg_receiver"/>
</dbReference>
<evidence type="ECO:0000313" key="11">
    <source>
        <dbReference type="Proteomes" id="UP001169006"/>
    </source>
</evidence>
<evidence type="ECO:0000256" key="3">
    <source>
        <dbReference type="ARBA" id="ARBA00022553"/>
    </source>
</evidence>
<comment type="catalytic activity">
    <reaction evidence="1">
        <text>ATP + protein L-histidine = ADP + protein N-phospho-L-histidine.</text>
        <dbReference type="EC" id="2.7.13.3"/>
    </reaction>
</comment>
<evidence type="ECO:0000256" key="7">
    <source>
        <dbReference type="ARBA" id="ARBA00022840"/>
    </source>
</evidence>
<dbReference type="Gene3D" id="3.30.565.10">
    <property type="entry name" value="Histidine kinase-like ATPase, C-terminal domain"/>
    <property type="match status" value="1"/>
</dbReference>
<proteinExistence type="predicted"/>
<dbReference type="Gene3D" id="3.40.50.2300">
    <property type="match status" value="1"/>
</dbReference>
<reference evidence="10" key="2">
    <citation type="submission" date="2023-07" db="EMBL/GenBank/DDBJ databases">
        <authorList>
            <person name="Sun H."/>
        </authorList>
    </citation>
    <scope>NUCLEOTIDE SEQUENCE</scope>
    <source>
        <strain evidence="10">05753</strain>
    </source>
</reference>
<keyword evidence="6 10" id="KW-0418">Kinase</keyword>
<dbReference type="SUPFAM" id="SSF52172">
    <property type="entry name" value="CheY-like"/>
    <property type="match status" value="1"/>
</dbReference>
<reference evidence="10" key="1">
    <citation type="journal article" date="2015" name="Int. J. Syst. Evol. Microbiol.">
        <title>Rhizobium oryzicola sp. nov., potential plant-growth-promoting endophytic bacteria isolated from rice roots.</title>
        <authorList>
            <person name="Zhang X.X."/>
            <person name="Gao J.S."/>
            <person name="Cao Y.H."/>
            <person name="Sheirdil R.A."/>
            <person name="Wang X.C."/>
            <person name="Zhang L."/>
        </authorList>
    </citation>
    <scope>NUCLEOTIDE SEQUENCE</scope>
    <source>
        <strain evidence="10">05753</strain>
    </source>
</reference>
<dbReference type="EC" id="2.7.13.3" evidence="2"/>
<dbReference type="PANTHER" id="PTHR41523:SF8">
    <property type="entry name" value="ETHYLENE RESPONSE SENSOR PROTEIN"/>
    <property type="match status" value="1"/>
</dbReference>